<protein>
    <submittedName>
        <fullName evidence="5">Beta-barrel assembly machine subunit BamE</fullName>
    </submittedName>
</protein>
<organism evidence="5 6">
    <name type="scientific">Breoghania corrubedonensis</name>
    <dbReference type="NCBI Taxonomy" id="665038"/>
    <lineage>
        <taxon>Bacteria</taxon>
        <taxon>Pseudomonadati</taxon>
        <taxon>Pseudomonadota</taxon>
        <taxon>Alphaproteobacteria</taxon>
        <taxon>Hyphomicrobiales</taxon>
        <taxon>Stappiaceae</taxon>
        <taxon>Breoghania</taxon>
    </lineage>
</organism>
<evidence type="ECO:0000313" key="6">
    <source>
        <dbReference type="Proteomes" id="UP000244081"/>
    </source>
</evidence>
<keyword evidence="2" id="KW-0472">Membrane</keyword>
<dbReference type="GO" id="GO:0043165">
    <property type="term" value="P:Gram-negative-bacterium-type cell outer membrane assembly"/>
    <property type="evidence" value="ECO:0007669"/>
    <property type="project" value="TreeGrafter"/>
</dbReference>
<dbReference type="PANTHER" id="PTHR37482:SF1">
    <property type="entry name" value="OUTER MEMBRANE PROTEIN ASSEMBLY FACTOR BAME"/>
    <property type="match status" value="1"/>
</dbReference>
<dbReference type="InterPro" id="IPR026592">
    <property type="entry name" value="BamE"/>
</dbReference>
<dbReference type="InterPro" id="IPR007450">
    <property type="entry name" value="BamE_dom"/>
</dbReference>
<keyword evidence="3" id="KW-0998">Cell outer membrane</keyword>
<dbReference type="PANTHER" id="PTHR37482">
    <property type="entry name" value="OUTER MEMBRANE PROTEIN ASSEMBLY FACTOR BAME"/>
    <property type="match status" value="1"/>
</dbReference>
<dbReference type="OrthoDB" id="9808313at2"/>
<feature type="domain" description="Outer membrane protein assembly factor BamE" evidence="4">
    <location>
        <begin position="45"/>
        <end position="119"/>
    </location>
</feature>
<evidence type="ECO:0000256" key="2">
    <source>
        <dbReference type="ARBA" id="ARBA00023136"/>
    </source>
</evidence>
<dbReference type="Gene3D" id="3.30.1450.10">
    <property type="match status" value="1"/>
</dbReference>
<dbReference type="Proteomes" id="UP000244081">
    <property type="component" value="Unassembled WGS sequence"/>
</dbReference>
<proteinExistence type="predicted"/>
<name>A0A2T5VAC5_9HYPH</name>
<dbReference type="Pfam" id="PF04355">
    <property type="entry name" value="BamE"/>
    <property type="match status" value="1"/>
</dbReference>
<dbReference type="GO" id="GO:0051205">
    <property type="term" value="P:protein insertion into membrane"/>
    <property type="evidence" value="ECO:0007669"/>
    <property type="project" value="TreeGrafter"/>
</dbReference>
<dbReference type="GO" id="GO:1990063">
    <property type="term" value="C:Bam protein complex"/>
    <property type="evidence" value="ECO:0007669"/>
    <property type="project" value="TreeGrafter"/>
</dbReference>
<dbReference type="AlphaFoldDB" id="A0A2T5VAC5"/>
<dbReference type="EMBL" id="QAYG01000004">
    <property type="protein sequence ID" value="PTW60700.1"/>
    <property type="molecule type" value="Genomic_DNA"/>
</dbReference>
<sequence>MRLNVAGNGSKTARSGIAPALRNIALVAAVSLALGGCFTKTLNRGNVITPDAMQQVQVGASREEVQLVLGTPSTTSVVDGETYYYISQKEKQTAFLAPDVVEQRVVAVYFDKDGRVANIADYGLKDGKVFDFISRTTRTGGSDYGLISQIVRGATKPSLGL</sequence>
<accession>A0A2T5VAC5</accession>
<reference evidence="5 6" key="1">
    <citation type="submission" date="2018-04" db="EMBL/GenBank/DDBJ databases">
        <title>Genomic Encyclopedia of Archaeal and Bacterial Type Strains, Phase II (KMG-II): from individual species to whole genera.</title>
        <authorList>
            <person name="Goeker M."/>
        </authorList>
    </citation>
    <scope>NUCLEOTIDE SEQUENCE [LARGE SCALE GENOMIC DNA]</scope>
    <source>
        <strain evidence="5 6">DSM 23382</strain>
    </source>
</reference>
<dbReference type="GO" id="GO:0030674">
    <property type="term" value="F:protein-macromolecule adaptor activity"/>
    <property type="evidence" value="ECO:0007669"/>
    <property type="project" value="TreeGrafter"/>
</dbReference>
<evidence type="ECO:0000259" key="4">
    <source>
        <dbReference type="Pfam" id="PF04355"/>
    </source>
</evidence>
<keyword evidence="1" id="KW-0732">Signal</keyword>
<dbReference type="InterPro" id="IPR037873">
    <property type="entry name" value="BamE-like"/>
</dbReference>
<evidence type="ECO:0000256" key="1">
    <source>
        <dbReference type="ARBA" id="ARBA00022729"/>
    </source>
</evidence>
<keyword evidence="6" id="KW-1185">Reference proteome</keyword>
<evidence type="ECO:0000313" key="5">
    <source>
        <dbReference type="EMBL" id="PTW60700.1"/>
    </source>
</evidence>
<dbReference type="RefSeq" id="WP_107990286.1">
    <property type="nucleotide sequence ID" value="NZ_QAYG01000004.1"/>
</dbReference>
<comment type="caution">
    <text evidence="5">The sequence shown here is derived from an EMBL/GenBank/DDBJ whole genome shotgun (WGS) entry which is preliminary data.</text>
</comment>
<gene>
    <name evidence="5" type="ORF">C8N35_104329</name>
</gene>
<evidence type="ECO:0000256" key="3">
    <source>
        <dbReference type="ARBA" id="ARBA00023237"/>
    </source>
</evidence>